<sequence length="184" mass="20684">LQFCNGGDLSDYLQDKGTLSEETIRTFLKQIASAMRILHSKGIIHRDLKPQNLLLCYNVKNPTPSDIKIKIADFGFARILPENTMAATICGSPLYMAPEVFNNGSYDSKADLWSIGAIVYQCLTGKAPFTASNPQKLRNFYVNSTELIPNIPNYASKEISDLILKLLKKNPRERMSYGKYSRNL</sequence>
<keyword evidence="2" id="KW-0547">Nucleotide-binding</keyword>
<dbReference type="Gene3D" id="1.10.510.10">
    <property type="entry name" value="Transferase(Phosphotransferase) domain 1"/>
    <property type="match status" value="1"/>
</dbReference>
<evidence type="ECO:0000313" key="7">
    <source>
        <dbReference type="Proteomes" id="UP000009022"/>
    </source>
</evidence>
<dbReference type="HOGENOM" id="CLU_000288_63_0_1"/>
<dbReference type="AlphaFoldDB" id="B3S541"/>
<dbReference type="GeneID" id="6756568"/>
<evidence type="ECO:0000256" key="4">
    <source>
        <dbReference type="ARBA" id="ARBA00022840"/>
    </source>
</evidence>
<proteinExistence type="predicted"/>
<evidence type="ECO:0000256" key="3">
    <source>
        <dbReference type="ARBA" id="ARBA00022777"/>
    </source>
</evidence>
<dbReference type="GO" id="GO:0004674">
    <property type="term" value="F:protein serine/threonine kinase activity"/>
    <property type="evidence" value="ECO:0007669"/>
    <property type="project" value="InterPro"/>
</dbReference>
<dbReference type="InterPro" id="IPR011009">
    <property type="entry name" value="Kinase-like_dom_sf"/>
</dbReference>
<organism evidence="6 7">
    <name type="scientific">Trichoplax adhaerens</name>
    <name type="common">Trichoplax reptans</name>
    <dbReference type="NCBI Taxonomy" id="10228"/>
    <lineage>
        <taxon>Eukaryota</taxon>
        <taxon>Metazoa</taxon>
        <taxon>Placozoa</taxon>
        <taxon>Uniplacotomia</taxon>
        <taxon>Trichoplacea</taxon>
        <taxon>Trichoplacidae</taxon>
        <taxon>Trichoplax</taxon>
    </lineage>
</organism>
<evidence type="ECO:0000313" key="6">
    <source>
        <dbReference type="EMBL" id="EDV22068.1"/>
    </source>
</evidence>
<keyword evidence="1" id="KW-0808">Transferase</keyword>
<dbReference type="SMART" id="SM00220">
    <property type="entry name" value="S_TKc"/>
    <property type="match status" value="1"/>
</dbReference>
<dbReference type="OMA" id="MELHISQ"/>
<evidence type="ECO:0000259" key="5">
    <source>
        <dbReference type="PROSITE" id="PS50011"/>
    </source>
</evidence>
<dbReference type="EMBL" id="DS985250">
    <property type="protein sequence ID" value="EDV22068.1"/>
    <property type="molecule type" value="Genomic_DNA"/>
</dbReference>
<dbReference type="FunFam" id="1.10.510.10:FF:000493">
    <property type="entry name" value="serine/threonine-protein kinase unc-51 isoform X2"/>
    <property type="match status" value="1"/>
</dbReference>
<reference evidence="6 7" key="1">
    <citation type="journal article" date="2008" name="Nature">
        <title>The Trichoplax genome and the nature of placozoans.</title>
        <authorList>
            <person name="Srivastava M."/>
            <person name="Begovic E."/>
            <person name="Chapman J."/>
            <person name="Putnam N.H."/>
            <person name="Hellsten U."/>
            <person name="Kawashima T."/>
            <person name="Kuo A."/>
            <person name="Mitros T."/>
            <person name="Salamov A."/>
            <person name="Carpenter M.L."/>
            <person name="Signorovitch A.Y."/>
            <person name="Moreno M.A."/>
            <person name="Kamm K."/>
            <person name="Grimwood J."/>
            <person name="Schmutz J."/>
            <person name="Shapiro H."/>
            <person name="Grigoriev I.V."/>
            <person name="Buss L.W."/>
            <person name="Schierwater B."/>
            <person name="Dellaporta S.L."/>
            <person name="Rokhsar D.S."/>
        </authorList>
    </citation>
    <scope>NUCLEOTIDE SEQUENCE [LARGE SCALE GENOMIC DNA]</scope>
    <source>
        <strain evidence="6 7">Grell-BS-1999</strain>
    </source>
</reference>
<dbReference type="PhylomeDB" id="B3S541"/>
<dbReference type="PANTHER" id="PTHR24348:SF22">
    <property type="entry name" value="NON-SPECIFIC SERINE_THREONINE PROTEIN KINASE"/>
    <property type="match status" value="1"/>
</dbReference>
<protein>
    <recommendedName>
        <fullName evidence="5">Protein kinase domain-containing protein</fullName>
    </recommendedName>
</protein>
<dbReference type="PROSITE" id="PS50011">
    <property type="entry name" value="PROTEIN_KINASE_DOM"/>
    <property type="match status" value="1"/>
</dbReference>
<name>B3S541_TRIAD</name>
<dbReference type="SUPFAM" id="SSF56112">
    <property type="entry name" value="Protein kinase-like (PK-like)"/>
    <property type="match status" value="1"/>
</dbReference>
<dbReference type="PROSITE" id="PS00108">
    <property type="entry name" value="PROTEIN_KINASE_ST"/>
    <property type="match status" value="1"/>
</dbReference>
<dbReference type="GO" id="GO:0005524">
    <property type="term" value="F:ATP binding"/>
    <property type="evidence" value="ECO:0007669"/>
    <property type="project" value="UniProtKB-KW"/>
</dbReference>
<keyword evidence="3" id="KW-0418">Kinase</keyword>
<dbReference type="GO" id="GO:0006914">
    <property type="term" value="P:autophagy"/>
    <property type="evidence" value="ECO:0007669"/>
    <property type="project" value="UniProtKB-ARBA"/>
</dbReference>
<dbReference type="GO" id="GO:0010506">
    <property type="term" value="P:regulation of autophagy"/>
    <property type="evidence" value="ECO:0007669"/>
    <property type="project" value="InterPro"/>
</dbReference>
<gene>
    <name evidence="6" type="ORF">TRIADDRAFT_29099</name>
</gene>
<dbReference type="InterPro" id="IPR000719">
    <property type="entry name" value="Prot_kinase_dom"/>
</dbReference>
<dbReference type="Proteomes" id="UP000009022">
    <property type="component" value="Unassembled WGS sequence"/>
</dbReference>
<dbReference type="OrthoDB" id="346907at2759"/>
<keyword evidence="7" id="KW-1185">Reference proteome</keyword>
<evidence type="ECO:0000256" key="2">
    <source>
        <dbReference type="ARBA" id="ARBA00022741"/>
    </source>
</evidence>
<keyword evidence="4" id="KW-0067">ATP-binding</keyword>
<dbReference type="InterPro" id="IPR045269">
    <property type="entry name" value="Atg1-like"/>
</dbReference>
<feature type="domain" description="Protein kinase" evidence="5">
    <location>
        <begin position="1"/>
        <end position="184"/>
    </location>
</feature>
<dbReference type="STRING" id="10228.B3S541"/>
<dbReference type="InterPro" id="IPR008271">
    <property type="entry name" value="Ser/Thr_kinase_AS"/>
</dbReference>
<dbReference type="InParanoid" id="B3S541"/>
<accession>B3S541</accession>
<evidence type="ECO:0000256" key="1">
    <source>
        <dbReference type="ARBA" id="ARBA00022679"/>
    </source>
</evidence>
<dbReference type="Pfam" id="PF00069">
    <property type="entry name" value="Pkinase"/>
    <property type="match status" value="1"/>
</dbReference>
<feature type="non-terminal residue" evidence="6">
    <location>
        <position position="1"/>
    </location>
</feature>
<dbReference type="eggNOG" id="KOG0595">
    <property type="taxonomic scope" value="Eukaryota"/>
</dbReference>
<dbReference type="RefSeq" id="XP_002115223.1">
    <property type="nucleotide sequence ID" value="XM_002115187.1"/>
</dbReference>
<dbReference type="PANTHER" id="PTHR24348">
    <property type="entry name" value="SERINE/THREONINE-PROTEIN KINASE UNC-51-RELATED"/>
    <property type="match status" value="1"/>
</dbReference>
<dbReference type="CTD" id="6756568"/>
<dbReference type="KEGG" id="tad:TRIADDRAFT_29099"/>